<evidence type="ECO:0000256" key="1">
    <source>
        <dbReference type="SAM" id="MobiDB-lite"/>
    </source>
</evidence>
<name>A0A561WDR7_9ACTN</name>
<dbReference type="AlphaFoldDB" id="A0A561WDR7"/>
<accession>A0A561WDR7</accession>
<protein>
    <submittedName>
        <fullName evidence="2">Uncharacterized protein</fullName>
    </submittedName>
</protein>
<organism evidence="2 3">
    <name type="scientific">Micromonospora palomenae</name>
    <dbReference type="NCBI Taxonomy" id="1461247"/>
    <lineage>
        <taxon>Bacteria</taxon>
        <taxon>Bacillati</taxon>
        <taxon>Actinomycetota</taxon>
        <taxon>Actinomycetes</taxon>
        <taxon>Micromonosporales</taxon>
        <taxon>Micromonosporaceae</taxon>
        <taxon>Micromonospora</taxon>
    </lineage>
</organism>
<gene>
    <name evidence="2" type="ORF">FHX75_12510</name>
</gene>
<sequence length="169" mass="17784">MPTPADADVLARRAALARAVNEELAVAGLPVVPNDTGLDRSVAVGALVSVDPLDDESGGGVFVEWVTHFVLASAAMDALSEGREGDPSLHLAGTVASAMQDAIAEILSAAGYTVAKDVNDMAPFQLQVKSRQSGLSWRDWLDAQTARREEALRETANNRTPHARGEPPS</sequence>
<comment type="caution">
    <text evidence="2">The sequence shown here is derived from an EMBL/GenBank/DDBJ whole genome shotgun (WGS) entry which is preliminary data.</text>
</comment>
<proteinExistence type="predicted"/>
<feature type="region of interest" description="Disordered" evidence="1">
    <location>
        <begin position="149"/>
        <end position="169"/>
    </location>
</feature>
<evidence type="ECO:0000313" key="2">
    <source>
        <dbReference type="EMBL" id="TWG21992.1"/>
    </source>
</evidence>
<evidence type="ECO:0000313" key="3">
    <source>
        <dbReference type="Proteomes" id="UP000319927"/>
    </source>
</evidence>
<keyword evidence="3" id="KW-1185">Reference proteome</keyword>
<dbReference type="EMBL" id="VIXA01000002">
    <property type="protein sequence ID" value="TWG21992.1"/>
    <property type="molecule type" value="Genomic_DNA"/>
</dbReference>
<reference evidence="2 3" key="1">
    <citation type="submission" date="2019-06" db="EMBL/GenBank/DDBJ databases">
        <title>Sequencing the genomes of 1000 actinobacteria strains.</title>
        <authorList>
            <person name="Klenk H.-P."/>
        </authorList>
    </citation>
    <scope>NUCLEOTIDE SEQUENCE [LARGE SCALE GENOMIC DNA]</scope>
    <source>
        <strain evidence="2 3">DSM 102131</strain>
    </source>
</reference>
<dbReference type="Proteomes" id="UP000319927">
    <property type="component" value="Unassembled WGS sequence"/>
</dbReference>